<dbReference type="Pfam" id="PF02545">
    <property type="entry name" value="Maf"/>
    <property type="match status" value="1"/>
</dbReference>
<evidence type="ECO:0000256" key="3">
    <source>
        <dbReference type="ARBA" id="ARBA00022801"/>
    </source>
</evidence>
<organism evidence="6 7">
    <name type="scientific">Paraglaciecola chathamensis</name>
    <dbReference type="NCBI Taxonomy" id="368405"/>
    <lineage>
        <taxon>Bacteria</taxon>
        <taxon>Pseudomonadati</taxon>
        <taxon>Pseudomonadota</taxon>
        <taxon>Gammaproteobacteria</taxon>
        <taxon>Alteromonadales</taxon>
        <taxon>Alteromonadaceae</taxon>
        <taxon>Paraglaciecola</taxon>
    </lineage>
</organism>
<name>A0ABS0WB63_9ALTE</name>
<feature type="site" description="Important for substrate specificity" evidence="5">
    <location>
        <position position="69"/>
    </location>
</feature>
<evidence type="ECO:0000256" key="1">
    <source>
        <dbReference type="ARBA" id="ARBA00004496"/>
    </source>
</evidence>
<dbReference type="NCBIfam" id="TIGR00172">
    <property type="entry name" value="maf"/>
    <property type="match status" value="1"/>
</dbReference>
<dbReference type="PANTHER" id="PTHR43213">
    <property type="entry name" value="BIFUNCTIONAL DTTP/UTP PYROPHOSPHATASE/METHYLTRANSFERASE PROTEIN-RELATED"/>
    <property type="match status" value="1"/>
</dbReference>
<comment type="subcellular location">
    <subcellularLocation>
        <location evidence="1 5">Cytoplasm</location>
    </subcellularLocation>
</comment>
<keyword evidence="4 5" id="KW-0546">Nucleotide metabolism</keyword>
<dbReference type="HAMAP" id="MF_00528">
    <property type="entry name" value="Maf"/>
    <property type="match status" value="1"/>
</dbReference>
<sequence>MMKLILASTSPYRRTILEKLCIPFSCAAPNIDETPLKSETADELVQRLAAEKAQSIAKSHKGLIIGSDQVAFAKGTILGKPGNKTKAIEQLKMLSTETVTFYTGLSLLDSDTGRQQTMVETFDVTFKQLSVAQINRYLDLEKPYDCAGSFKSEGLGIALFSSLQGRDPNSLIGLPLIALIELLTSFDIDAFDYMQPPKHLAQ</sequence>
<comment type="catalytic activity">
    <reaction evidence="5">
        <text>N(7)-methyl-GTP + H2O = N(7)-methyl-GMP + diphosphate + H(+)</text>
        <dbReference type="Rhea" id="RHEA:58744"/>
        <dbReference type="ChEBI" id="CHEBI:15377"/>
        <dbReference type="ChEBI" id="CHEBI:15378"/>
        <dbReference type="ChEBI" id="CHEBI:33019"/>
        <dbReference type="ChEBI" id="CHEBI:58285"/>
        <dbReference type="ChEBI" id="CHEBI:87133"/>
    </reaction>
</comment>
<feature type="active site" description="Proton acceptor" evidence="5">
    <location>
        <position position="68"/>
    </location>
</feature>
<dbReference type="InterPro" id="IPR003697">
    <property type="entry name" value="Maf-like"/>
</dbReference>
<proteinExistence type="inferred from homology"/>
<evidence type="ECO:0000313" key="6">
    <source>
        <dbReference type="EMBL" id="MBJ2135701.1"/>
    </source>
</evidence>
<dbReference type="InterPro" id="IPR029001">
    <property type="entry name" value="ITPase-like_fam"/>
</dbReference>
<feature type="site" description="Important for substrate specificity" evidence="5">
    <location>
        <position position="12"/>
    </location>
</feature>
<comment type="function">
    <text evidence="5">Nucleoside triphosphate pyrophosphatase that hydrolyzes 7-methyl-GTP (m(7)GTP). May have a dual role in cell division arrest and in preventing the incorporation of modified nucleotides into cellular nucleic acids.</text>
</comment>
<dbReference type="SUPFAM" id="SSF52972">
    <property type="entry name" value="ITPase-like"/>
    <property type="match status" value="1"/>
</dbReference>
<dbReference type="PANTHER" id="PTHR43213:SF10">
    <property type="entry name" value="7-METHYL-GTP PYROPHOSPHATASE"/>
    <property type="match status" value="1"/>
</dbReference>
<dbReference type="EMBL" id="JAEILT010000005">
    <property type="protein sequence ID" value="MBJ2135701.1"/>
    <property type="molecule type" value="Genomic_DNA"/>
</dbReference>
<dbReference type="PIRSF" id="PIRSF006305">
    <property type="entry name" value="Maf"/>
    <property type="match status" value="1"/>
</dbReference>
<evidence type="ECO:0000313" key="7">
    <source>
        <dbReference type="Proteomes" id="UP000649232"/>
    </source>
</evidence>
<feature type="site" description="Important for substrate specificity" evidence="5">
    <location>
        <position position="153"/>
    </location>
</feature>
<protein>
    <recommendedName>
        <fullName evidence="5">7-methyl-GTP pyrophosphatase</fullName>
        <shortName evidence="5">m(7)GTP pyrophosphatase</shortName>
        <ecNumber evidence="5">3.6.1.-</ecNumber>
    </recommendedName>
</protein>
<comment type="caution">
    <text evidence="5">Lacks conserved residue(s) required for the propagation of feature annotation.</text>
</comment>
<dbReference type="CDD" id="cd00555">
    <property type="entry name" value="Maf"/>
    <property type="match status" value="1"/>
</dbReference>
<dbReference type="Proteomes" id="UP000649232">
    <property type="component" value="Unassembled WGS sequence"/>
</dbReference>
<comment type="cofactor">
    <cofactor evidence="5">
        <name>a divalent metal cation</name>
        <dbReference type="ChEBI" id="CHEBI:60240"/>
    </cofactor>
</comment>
<comment type="caution">
    <text evidence="6">The sequence shown here is derived from an EMBL/GenBank/DDBJ whole genome shotgun (WGS) entry which is preliminary data.</text>
</comment>
<evidence type="ECO:0000256" key="2">
    <source>
        <dbReference type="ARBA" id="ARBA00022490"/>
    </source>
</evidence>
<evidence type="ECO:0000256" key="5">
    <source>
        <dbReference type="HAMAP-Rule" id="MF_00528"/>
    </source>
</evidence>
<gene>
    <name evidence="6" type="primary">maf</name>
    <name evidence="6" type="ORF">JEU11_04470</name>
</gene>
<dbReference type="Gene3D" id="3.90.950.10">
    <property type="match status" value="1"/>
</dbReference>
<accession>A0ABS0WB63</accession>
<comment type="similarity">
    <text evidence="5">Belongs to the Maf family. YceF subfamily.</text>
</comment>
<keyword evidence="3 5" id="KW-0378">Hydrolase</keyword>
<reference evidence="6 7" key="1">
    <citation type="submission" date="2020-12" db="EMBL/GenBank/DDBJ databases">
        <title>Draft genome sequences of nine environmental bacterial isolates colonizing plastic.</title>
        <authorList>
            <person name="Borre I."/>
            <person name="Sonnenschein E.C."/>
        </authorList>
    </citation>
    <scope>NUCLEOTIDE SEQUENCE [LARGE SCALE GENOMIC DNA]</scope>
    <source>
        <strain evidence="6 7">IB30</strain>
    </source>
</reference>
<keyword evidence="2 5" id="KW-0963">Cytoplasm</keyword>
<evidence type="ECO:0000256" key="4">
    <source>
        <dbReference type="ARBA" id="ARBA00023080"/>
    </source>
</evidence>
<dbReference type="EC" id="3.6.1.-" evidence="5"/>